<evidence type="ECO:0000259" key="7">
    <source>
        <dbReference type="PROSITE" id="PS50850"/>
    </source>
</evidence>
<organism evidence="8 9">
    <name type="scientific">Paucilactobacillus suebicus DSM 5007 = KCTC 3549</name>
    <dbReference type="NCBI Taxonomy" id="1423807"/>
    <lineage>
        <taxon>Bacteria</taxon>
        <taxon>Bacillati</taxon>
        <taxon>Bacillota</taxon>
        <taxon>Bacilli</taxon>
        <taxon>Lactobacillales</taxon>
        <taxon>Lactobacillaceae</taxon>
        <taxon>Paucilactobacillus</taxon>
    </lineage>
</organism>
<dbReference type="Proteomes" id="UP000051820">
    <property type="component" value="Unassembled WGS sequence"/>
</dbReference>
<dbReference type="eggNOG" id="COG2211">
    <property type="taxonomic scope" value="Bacteria"/>
</dbReference>
<dbReference type="EMBL" id="AZGF01000047">
    <property type="protein sequence ID" value="KRM09277.1"/>
    <property type="molecule type" value="Genomic_DNA"/>
</dbReference>
<accession>A0A0R1VV07</accession>
<dbReference type="SUPFAM" id="SSF103473">
    <property type="entry name" value="MFS general substrate transporter"/>
    <property type="match status" value="1"/>
</dbReference>
<evidence type="ECO:0000313" key="9">
    <source>
        <dbReference type="Proteomes" id="UP000051820"/>
    </source>
</evidence>
<dbReference type="AlphaFoldDB" id="A0A0R1VV07"/>
<keyword evidence="5 6" id="KW-0472">Membrane</keyword>
<protein>
    <submittedName>
        <fullName evidence="8">Sugar transporter</fullName>
    </submittedName>
</protein>
<keyword evidence="4 6" id="KW-1133">Transmembrane helix</keyword>
<dbReference type="InterPro" id="IPR011701">
    <property type="entry name" value="MFS"/>
</dbReference>
<keyword evidence="2" id="KW-0813">Transport</keyword>
<feature type="transmembrane region" description="Helical" evidence="6">
    <location>
        <begin position="152"/>
        <end position="170"/>
    </location>
</feature>
<feature type="transmembrane region" description="Helical" evidence="6">
    <location>
        <begin position="84"/>
        <end position="103"/>
    </location>
</feature>
<dbReference type="PATRIC" id="fig|1423807.3.peg.1911"/>
<keyword evidence="9" id="KW-1185">Reference proteome</keyword>
<reference evidence="8 9" key="1">
    <citation type="journal article" date="2015" name="Genome Announc.">
        <title>Expanding the biotechnology potential of lactobacilli through comparative genomics of 213 strains and associated genera.</title>
        <authorList>
            <person name="Sun Z."/>
            <person name="Harris H.M."/>
            <person name="McCann A."/>
            <person name="Guo C."/>
            <person name="Argimon S."/>
            <person name="Zhang W."/>
            <person name="Yang X."/>
            <person name="Jeffery I.B."/>
            <person name="Cooney J.C."/>
            <person name="Kagawa T.F."/>
            <person name="Liu W."/>
            <person name="Song Y."/>
            <person name="Salvetti E."/>
            <person name="Wrobel A."/>
            <person name="Rasinkangas P."/>
            <person name="Parkhill J."/>
            <person name="Rea M.C."/>
            <person name="O'Sullivan O."/>
            <person name="Ritari J."/>
            <person name="Douillard F.P."/>
            <person name="Paul Ross R."/>
            <person name="Yang R."/>
            <person name="Briner A.E."/>
            <person name="Felis G.E."/>
            <person name="de Vos W.M."/>
            <person name="Barrangou R."/>
            <person name="Klaenhammer T.R."/>
            <person name="Caufield P.W."/>
            <person name="Cui Y."/>
            <person name="Zhang H."/>
            <person name="O'Toole P.W."/>
        </authorList>
    </citation>
    <scope>NUCLEOTIDE SEQUENCE [LARGE SCALE GENOMIC DNA]</scope>
    <source>
        <strain evidence="8 9">DSM 5007</strain>
    </source>
</reference>
<dbReference type="InterPro" id="IPR036259">
    <property type="entry name" value="MFS_trans_sf"/>
</dbReference>
<gene>
    <name evidence="8" type="ORF">FD16_GL001863</name>
</gene>
<evidence type="ECO:0000313" key="8">
    <source>
        <dbReference type="EMBL" id="KRM09277.1"/>
    </source>
</evidence>
<evidence type="ECO:0000256" key="1">
    <source>
        <dbReference type="ARBA" id="ARBA00004651"/>
    </source>
</evidence>
<feature type="transmembrane region" description="Helical" evidence="6">
    <location>
        <begin position="30"/>
        <end position="49"/>
    </location>
</feature>
<feature type="domain" description="Major facilitator superfamily (MFS) profile" evidence="7">
    <location>
        <begin position="1"/>
        <end position="172"/>
    </location>
</feature>
<evidence type="ECO:0000256" key="2">
    <source>
        <dbReference type="ARBA" id="ARBA00022448"/>
    </source>
</evidence>
<dbReference type="GO" id="GO:0005886">
    <property type="term" value="C:plasma membrane"/>
    <property type="evidence" value="ECO:0007669"/>
    <property type="project" value="UniProtKB-SubCell"/>
</dbReference>
<feature type="transmembrane region" description="Helical" evidence="6">
    <location>
        <begin position="124"/>
        <end position="146"/>
    </location>
</feature>
<dbReference type="GO" id="GO:0022857">
    <property type="term" value="F:transmembrane transporter activity"/>
    <property type="evidence" value="ECO:0007669"/>
    <property type="project" value="InterPro"/>
</dbReference>
<proteinExistence type="predicted"/>
<dbReference type="Gene3D" id="1.20.1250.20">
    <property type="entry name" value="MFS general substrate transporter like domains"/>
    <property type="match status" value="1"/>
</dbReference>
<name>A0A0R1VV07_9LACO</name>
<evidence type="ECO:0000256" key="5">
    <source>
        <dbReference type="ARBA" id="ARBA00023136"/>
    </source>
</evidence>
<dbReference type="InterPro" id="IPR020846">
    <property type="entry name" value="MFS_dom"/>
</dbReference>
<comment type="subcellular location">
    <subcellularLocation>
        <location evidence="1">Cell membrane</location>
        <topology evidence="1">Multi-pass membrane protein</topology>
    </subcellularLocation>
</comment>
<dbReference type="STRING" id="1423807.FD16_GL001863"/>
<dbReference type="Pfam" id="PF07690">
    <property type="entry name" value="MFS_1"/>
    <property type="match status" value="1"/>
</dbReference>
<sequence>MQIASFAISSYQLYILTEYIKLHGKVLQSYVTWISMILMVTAIILCVFAEPLSDKIGRRKLPVIFVGVLISSGLLAPMFSTKDWIMLVYAAIVGTGMGMYNSVNQALHIEVLPDPKTAAKDLSLLNMANNGWQVFGQIFASSVIGLVGYHDIFPLASAMAIIGSILIIFIKK</sequence>
<evidence type="ECO:0000256" key="3">
    <source>
        <dbReference type="ARBA" id="ARBA00022692"/>
    </source>
</evidence>
<evidence type="ECO:0000256" key="4">
    <source>
        <dbReference type="ARBA" id="ARBA00022989"/>
    </source>
</evidence>
<keyword evidence="3 6" id="KW-0812">Transmembrane</keyword>
<dbReference type="PANTHER" id="PTHR23528">
    <property type="match status" value="1"/>
</dbReference>
<dbReference type="PANTHER" id="PTHR23528:SF1">
    <property type="entry name" value="MAJOR FACILITATOR SUPERFAMILY (MFS) PROFILE DOMAIN-CONTAINING PROTEIN"/>
    <property type="match status" value="1"/>
</dbReference>
<evidence type="ECO:0000256" key="6">
    <source>
        <dbReference type="SAM" id="Phobius"/>
    </source>
</evidence>
<feature type="transmembrane region" description="Helical" evidence="6">
    <location>
        <begin position="61"/>
        <end position="78"/>
    </location>
</feature>
<keyword evidence="8" id="KW-0762">Sugar transport</keyword>
<dbReference type="PROSITE" id="PS50850">
    <property type="entry name" value="MFS"/>
    <property type="match status" value="1"/>
</dbReference>
<comment type="caution">
    <text evidence="8">The sequence shown here is derived from an EMBL/GenBank/DDBJ whole genome shotgun (WGS) entry which is preliminary data.</text>
</comment>